<name>A0A0F9V0Z9_9ZZZZ</name>
<dbReference type="EMBL" id="LAZR01000049">
    <property type="protein sequence ID" value="KKN98895.1"/>
    <property type="molecule type" value="Genomic_DNA"/>
</dbReference>
<comment type="caution">
    <text evidence="1">The sequence shown here is derived from an EMBL/GenBank/DDBJ whole genome shotgun (WGS) entry which is preliminary data.</text>
</comment>
<reference evidence="1" key="1">
    <citation type="journal article" date="2015" name="Nature">
        <title>Complex archaea that bridge the gap between prokaryotes and eukaryotes.</title>
        <authorList>
            <person name="Spang A."/>
            <person name="Saw J.H."/>
            <person name="Jorgensen S.L."/>
            <person name="Zaremba-Niedzwiedzka K."/>
            <person name="Martijn J."/>
            <person name="Lind A.E."/>
            <person name="van Eijk R."/>
            <person name="Schleper C."/>
            <person name="Guy L."/>
            <person name="Ettema T.J."/>
        </authorList>
    </citation>
    <scope>NUCLEOTIDE SEQUENCE</scope>
</reference>
<sequence>MFVLLLSIFGVWMFMSLLALASDVRDGLGDGRFIWLFGYPGDRLYELSKKLFIVRNR</sequence>
<organism evidence="1">
    <name type="scientific">marine sediment metagenome</name>
    <dbReference type="NCBI Taxonomy" id="412755"/>
    <lineage>
        <taxon>unclassified sequences</taxon>
        <taxon>metagenomes</taxon>
        <taxon>ecological metagenomes</taxon>
    </lineage>
</organism>
<evidence type="ECO:0000313" key="1">
    <source>
        <dbReference type="EMBL" id="KKN98895.1"/>
    </source>
</evidence>
<proteinExistence type="predicted"/>
<dbReference type="AlphaFoldDB" id="A0A0F9V0Z9"/>
<protein>
    <submittedName>
        <fullName evidence="1">Uncharacterized protein</fullName>
    </submittedName>
</protein>
<accession>A0A0F9V0Z9</accession>
<gene>
    <name evidence="1" type="ORF">LCGC14_0141360</name>
</gene>